<dbReference type="InterPro" id="IPR006703">
    <property type="entry name" value="G_AIG1"/>
</dbReference>
<evidence type="ECO:0000313" key="7">
    <source>
        <dbReference type="Proteomes" id="UP000281406"/>
    </source>
</evidence>
<sequence length="293" mass="33825">MSPMIAATVKPQHKQGPEPPGRDADSSSLGKSAKREQSKQQTNTQQCPQALFSKENTDDLRIVLLGKGGAGKSATGNTILGREAFRAERSSRSVTKECQRETAEINGRHVTVIDTPGLFDTKLSNEEIQREIRNCIPMILPGPHVFIIVFSVGRFTEEEETTVKIVKEMFSEKSLMFTMVLFTRGDDLEDTTIEEYLGKPGPLWMKLMEAYGNRYHVFNNRERDRTQVCELLQKIDDMVEENRGRFFLMFRQMEREKHTEILMDRVREREEERRKLQEERENEDEDGGRMTES</sequence>
<accession>A0A3N0Y7W4</accession>
<dbReference type="Pfam" id="PF04548">
    <property type="entry name" value="AIG1"/>
    <property type="match status" value="1"/>
</dbReference>
<evidence type="ECO:0000256" key="3">
    <source>
        <dbReference type="ARBA" id="ARBA00023134"/>
    </source>
</evidence>
<evidence type="ECO:0000256" key="2">
    <source>
        <dbReference type="ARBA" id="ARBA00022741"/>
    </source>
</evidence>
<feature type="region of interest" description="Disordered" evidence="4">
    <location>
        <begin position="1"/>
        <end position="52"/>
    </location>
</feature>
<comment type="similarity">
    <text evidence="1">Belongs to the TRAFAC class TrmE-Era-EngA-EngB-Septin-like GTPase superfamily. AIG1/Toc34/Toc159-like paraseptin GTPase family. IAN subfamily.</text>
</comment>
<gene>
    <name evidence="6" type="ORF">DPX16_0363</name>
</gene>
<protein>
    <submittedName>
        <fullName evidence="6">GTPase IMAP family member 4</fullName>
    </submittedName>
</protein>
<feature type="compositionally biased region" description="Basic and acidic residues" evidence="4">
    <location>
        <begin position="266"/>
        <end position="279"/>
    </location>
</feature>
<dbReference type="EMBL" id="RJVU01051419">
    <property type="protein sequence ID" value="ROL41898.1"/>
    <property type="molecule type" value="Genomic_DNA"/>
</dbReference>
<keyword evidence="3" id="KW-0342">GTP-binding</keyword>
<proteinExistence type="inferred from homology"/>
<dbReference type="InterPro" id="IPR045058">
    <property type="entry name" value="GIMA/IAN/Toc"/>
</dbReference>
<dbReference type="OrthoDB" id="8954335at2759"/>
<keyword evidence="7" id="KW-1185">Reference proteome</keyword>
<feature type="compositionally biased region" description="Polar residues" evidence="4">
    <location>
        <begin position="39"/>
        <end position="48"/>
    </location>
</feature>
<dbReference type="PANTHER" id="PTHR10903">
    <property type="entry name" value="GTPASE, IMAP FAMILY MEMBER-RELATED"/>
    <property type="match status" value="1"/>
</dbReference>
<evidence type="ECO:0000259" key="5">
    <source>
        <dbReference type="PROSITE" id="PS51720"/>
    </source>
</evidence>
<feature type="region of interest" description="Disordered" evidence="4">
    <location>
        <begin position="266"/>
        <end position="293"/>
    </location>
</feature>
<dbReference type="CDD" id="cd01852">
    <property type="entry name" value="AIG1"/>
    <property type="match status" value="1"/>
</dbReference>
<dbReference type="GO" id="GO:0005525">
    <property type="term" value="F:GTP binding"/>
    <property type="evidence" value="ECO:0007669"/>
    <property type="project" value="UniProtKB-KW"/>
</dbReference>
<reference evidence="6 7" key="1">
    <citation type="submission" date="2018-10" db="EMBL/GenBank/DDBJ databases">
        <title>Genome assembly for a Yunnan-Guizhou Plateau 3E fish, Anabarilius grahami (Regan), and its evolutionary and genetic applications.</title>
        <authorList>
            <person name="Jiang W."/>
        </authorList>
    </citation>
    <scope>NUCLEOTIDE SEQUENCE [LARGE SCALE GENOMIC DNA]</scope>
    <source>
        <strain evidence="6">AG-KIZ</strain>
        <tissue evidence="6">Muscle</tissue>
    </source>
</reference>
<dbReference type="PANTHER" id="PTHR10903:SF170">
    <property type="entry name" value="GTPASE IMAP FAMILY MEMBER 7"/>
    <property type="match status" value="1"/>
</dbReference>
<organism evidence="6 7">
    <name type="scientific">Anabarilius grahami</name>
    <name type="common">Kanglang fish</name>
    <name type="synonym">Barilius grahami</name>
    <dbReference type="NCBI Taxonomy" id="495550"/>
    <lineage>
        <taxon>Eukaryota</taxon>
        <taxon>Metazoa</taxon>
        <taxon>Chordata</taxon>
        <taxon>Craniata</taxon>
        <taxon>Vertebrata</taxon>
        <taxon>Euteleostomi</taxon>
        <taxon>Actinopterygii</taxon>
        <taxon>Neopterygii</taxon>
        <taxon>Teleostei</taxon>
        <taxon>Ostariophysi</taxon>
        <taxon>Cypriniformes</taxon>
        <taxon>Xenocyprididae</taxon>
        <taxon>Xenocypridinae</taxon>
        <taxon>Xenocypridinae incertae sedis</taxon>
        <taxon>Anabarilius</taxon>
    </lineage>
</organism>
<dbReference type="AlphaFoldDB" id="A0A3N0Y7W4"/>
<dbReference type="PROSITE" id="PS51720">
    <property type="entry name" value="G_AIG1"/>
    <property type="match status" value="1"/>
</dbReference>
<dbReference type="InterPro" id="IPR027417">
    <property type="entry name" value="P-loop_NTPase"/>
</dbReference>
<dbReference type="SUPFAM" id="SSF52540">
    <property type="entry name" value="P-loop containing nucleoside triphosphate hydrolases"/>
    <property type="match status" value="1"/>
</dbReference>
<evidence type="ECO:0000256" key="1">
    <source>
        <dbReference type="ARBA" id="ARBA00008535"/>
    </source>
</evidence>
<comment type="caution">
    <text evidence="6">The sequence shown here is derived from an EMBL/GenBank/DDBJ whole genome shotgun (WGS) entry which is preliminary data.</text>
</comment>
<evidence type="ECO:0000256" key="4">
    <source>
        <dbReference type="SAM" id="MobiDB-lite"/>
    </source>
</evidence>
<dbReference type="Gene3D" id="3.40.50.300">
    <property type="entry name" value="P-loop containing nucleotide triphosphate hydrolases"/>
    <property type="match status" value="1"/>
</dbReference>
<dbReference type="Proteomes" id="UP000281406">
    <property type="component" value="Unassembled WGS sequence"/>
</dbReference>
<name>A0A3N0Y7W4_ANAGA</name>
<feature type="domain" description="AIG1-type G" evidence="5">
    <location>
        <begin position="57"/>
        <end position="256"/>
    </location>
</feature>
<keyword evidence="2" id="KW-0547">Nucleotide-binding</keyword>
<evidence type="ECO:0000313" key="6">
    <source>
        <dbReference type="EMBL" id="ROL41898.1"/>
    </source>
</evidence>
<dbReference type="FunFam" id="3.40.50.300:FF:000366">
    <property type="entry name" value="GTPase, IMAP family member 2"/>
    <property type="match status" value="1"/>
</dbReference>